<dbReference type="SUPFAM" id="SSF52540">
    <property type="entry name" value="P-loop containing nucleoside triphosphate hydrolases"/>
    <property type="match status" value="1"/>
</dbReference>
<dbReference type="InterPro" id="IPR027417">
    <property type="entry name" value="P-loop_NTPase"/>
</dbReference>
<dbReference type="NCBIfam" id="NF005677">
    <property type="entry name" value="PRK07471.1"/>
    <property type="match status" value="1"/>
</dbReference>
<keyword evidence="2" id="KW-1185">Reference proteome</keyword>
<evidence type="ECO:0000313" key="2">
    <source>
        <dbReference type="Proteomes" id="UP001556196"/>
    </source>
</evidence>
<dbReference type="InterPro" id="IPR050238">
    <property type="entry name" value="DNA_Rep/Repair_Clamp_Loader"/>
</dbReference>
<dbReference type="PANTHER" id="PTHR11669:SF8">
    <property type="entry name" value="DNA POLYMERASE III SUBUNIT DELTA"/>
    <property type="match status" value="1"/>
</dbReference>
<name>A0ABV3R5X4_9HYPH</name>
<dbReference type="GO" id="GO:0003887">
    <property type="term" value="F:DNA-directed DNA polymerase activity"/>
    <property type="evidence" value="ECO:0007669"/>
    <property type="project" value="UniProtKB-EC"/>
</dbReference>
<dbReference type="Gene3D" id="3.40.50.300">
    <property type="entry name" value="P-loop containing nucleotide triphosphate hydrolases"/>
    <property type="match status" value="1"/>
</dbReference>
<dbReference type="Pfam" id="PF13177">
    <property type="entry name" value="DNA_pol3_delta2"/>
    <property type="match status" value="1"/>
</dbReference>
<organism evidence="1 2">
    <name type="scientific">Mesorhizobium marinum</name>
    <dbReference type="NCBI Taxonomy" id="3228790"/>
    <lineage>
        <taxon>Bacteria</taxon>
        <taxon>Pseudomonadati</taxon>
        <taxon>Pseudomonadota</taxon>
        <taxon>Alphaproteobacteria</taxon>
        <taxon>Hyphomicrobiales</taxon>
        <taxon>Phyllobacteriaceae</taxon>
        <taxon>Mesorhizobium</taxon>
    </lineage>
</organism>
<dbReference type="PANTHER" id="PTHR11669">
    <property type="entry name" value="REPLICATION FACTOR C / DNA POLYMERASE III GAMMA-TAU SUBUNIT"/>
    <property type="match status" value="1"/>
</dbReference>
<protein>
    <submittedName>
        <fullName evidence="1">DNA polymerase III subunit delta</fullName>
        <ecNumber evidence="1">2.7.7.7</ecNumber>
    </submittedName>
</protein>
<dbReference type="InterPro" id="IPR004622">
    <property type="entry name" value="DNA_pol_HolB"/>
</dbReference>
<keyword evidence="1" id="KW-0808">Transferase</keyword>
<comment type="caution">
    <text evidence="1">The sequence shown here is derived from an EMBL/GenBank/DDBJ whole genome shotgun (WGS) entry which is preliminary data.</text>
</comment>
<dbReference type="Proteomes" id="UP001556196">
    <property type="component" value="Unassembled WGS sequence"/>
</dbReference>
<gene>
    <name evidence="1" type="ORF">ABUE31_18345</name>
</gene>
<evidence type="ECO:0000313" key="1">
    <source>
        <dbReference type="EMBL" id="MEW9807952.1"/>
    </source>
</evidence>
<proteinExistence type="predicted"/>
<reference evidence="1 2" key="1">
    <citation type="submission" date="2024-06" db="EMBL/GenBank/DDBJ databases">
        <authorList>
            <person name="Tuo L."/>
        </authorList>
    </citation>
    <scope>NUCLEOTIDE SEQUENCE [LARGE SCALE GENOMIC DNA]</scope>
    <source>
        <strain evidence="1 2">ZMM04-5</strain>
    </source>
</reference>
<keyword evidence="1" id="KW-0548">Nucleotidyltransferase</keyword>
<dbReference type="RefSeq" id="WP_367725155.1">
    <property type="nucleotide sequence ID" value="NZ_JBFOCI010000006.1"/>
</dbReference>
<dbReference type="EC" id="2.7.7.7" evidence="1"/>
<dbReference type="EMBL" id="JBFOCI010000006">
    <property type="protein sequence ID" value="MEW9807952.1"/>
    <property type="molecule type" value="Genomic_DNA"/>
</dbReference>
<sequence length="350" mass="38093">MFERIATEQHDTLDGIPEPAETPRLFGHHEATSMLAGAYRAGKLPHALLFAGPLGVGKATLAFHFAYHLLSHPRHEDAPSDLAPPDPQSALFRQIAIGAHPSVLHLTRPANDKTKGFKTVVTVDEIRRVNRFLSMTSHDGGYRVVIVDPADDMNTNAANALLKNLEEPPTRTVFILIAHSPGGLLPTIRSRCQTIRLQPLGQRDLMSALSAFDIPPPADAAAQAVLAERSGGSVRMAVLLTQYGGLEIAEATDKVALSPSLDIASAYRVAEAVSGRDRSVQFDIFNRHVLDLFATAASAAAMEGDAGRADRCSRQWQDARVAIEETETYNLDRKQHALSMIARLQDTFRM</sequence>
<dbReference type="NCBIfam" id="NF006586">
    <property type="entry name" value="PRK09112.1"/>
    <property type="match status" value="1"/>
</dbReference>
<accession>A0ABV3R5X4</accession>
<dbReference type="NCBIfam" id="TIGR00678">
    <property type="entry name" value="holB"/>
    <property type="match status" value="1"/>
</dbReference>